<accession>A0A9P6NL14</accession>
<proteinExistence type="predicted"/>
<evidence type="ECO:0000313" key="3">
    <source>
        <dbReference type="Proteomes" id="UP000886653"/>
    </source>
</evidence>
<feature type="chain" id="PRO_5040299304" evidence="1">
    <location>
        <begin position="25"/>
        <end position="54"/>
    </location>
</feature>
<keyword evidence="1" id="KW-0732">Signal</keyword>
<dbReference type="AlphaFoldDB" id="A0A9P6NL14"/>
<keyword evidence="3" id="KW-1185">Reference proteome</keyword>
<name>A0A9P6NL14_9BASI</name>
<feature type="non-terminal residue" evidence="2">
    <location>
        <position position="54"/>
    </location>
</feature>
<reference evidence="2" key="1">
    <citation type="submission" date="2013-11" db="EMBL/GenBank/DDBJ databases">
        <title>Genome sequence of the fusiform rust pathogen reveals effectors for host alternation and coevolution with pine.</title>
        <authorList>
            <consortium name="DOE Joint Genome Institute"/>
            <person name="Smith K."/>
            <person name="Pendleton A."/>
            <person name="Kubisiak T."/>
            <person name="Anderson C."/>
            <person name="Salamov A."/>
            <person name="Aerts A."/>
            <person name="Riley R."/>
            <person name="Clum A."/>
            <person name="Lindquist E."/>
            <person name="Ence D."/>
            <person name="Campbell M."/>
            <person name="Kronenberg Z."/>
            <person name="Feau N."/>
            <person name="Dhillon B."/>
            <person name="Hamelin R."/>
            <person name="Burleigh J."/>
            <person name="Smith J."/>
            <person name="Yandell M."/>
            <person name="Nelson C."/>
            <person name="Grigoriev I."/>
            <person name="Davis J."/>
        </authorList>
    </citation>
    <scope>NUCLEOTIDE SEQUENCE</scope>
    <source>
        <strain evidence="2">G11</strain>
    </source>
</reference>
<organism evidence="2 3">
    <name type="scientific">Cronartium quercuum f. sp. fusiforme G11</name>
    <dbReference type="NCBI Taxonomy" id="708437"/>
    <lineage>
        <taxon>Eukaryota</taxon>
        <taxon>Fungi</taxon>
        <taxon>Dikarya</taxon>
        <taxon>Basidiomycota</taxon>
        <taxon>Pucciniomycotina</taxon>
        <taxon>Pucciniomycetes</taxon>
        <taxon>Pucciniales</taxon>
        <taxon>Coleosporiaceae</taxon>
        <taxon>Cronartium</taxon>
    </lineage>
</organism>
<evidence type="ECO:0000313" key="2">
    <source>
        <dbReference type="EMBL" id="KAG0145983.1"/>
    </source>
</evidence>
<sequence length="54" mass="5891">MITGLHLAFPAFAFHLHLLQIGISVDVQFRRAIVFFSPYEPRPGLSGPRGGPTG</sequence>
<gene>
    <name evidence="2" type="ORF">CROQUDRAFT_657911</name>
</gene>
<dbReference type="Proteomes" id="UP000886653">
    <property type="component" value="Unassembled WGS sequence"/>
</dbReference>
<comment type="caution">
    <text evidence="2">The sequence shown here is derived from an EMBL/GenBank/DDBJ whole genome shotgun (WGS) entry which is preliminary data.</text>
</comment>
<dbReference type="EMBL" id="MU167267">
    <property type="protein sequence ID" value="KAG0145983.1"/>
    <property type="molecule type" value="Genomic_DNA"/>
</dbReference>
<evidence type="ECO:0000256" key="1">
    <source>
        <dbReference type="SAM" id="SignalP"/>
    </source>
</evidence>
<protein>
    <submittedName>
        <fullName evidence="2">Uncharacterized protein</fullName>
    </submittedName>
</protein>
<feature type="signal peptide" evidence="1">
    <location>
        <begin position="1"/>
        <end position="24"/>
    </location>
</feature>